<proteinExistence type="predicted"/>
<dbReference type="Pfam" id="PF00534">
    <property type="entry name" value="Glycos_transf_1"/>
    <property type="match status" value="1"/>
</dbReference>
<dbReference type="Proteomes" id="UP000035648">
    <property type="component" value="Chromosome"/>
</dbReference>
<dbReference type="STRING" id="1618337.UT28_C0001G0880"/>
<gene>
    <name evidence="3" type="ORF">UT28_C0001G0880</name>
</gene>
<dbReference type="SUPFAM" id="SSF53756">
    <property type="entry name" value="UDP-Glycosyltransferase/glycogen phosphorylase"/>
    <property type="match status" value="1"/>
</dbReference>
<evidence type="ECO:0000313" key="4">
    <source>
        <dbReference type="Proteomes" id="UP000035648"/>
    </source>
</evidence>
<dbReference type="PANTHER" id="PTHR46401:SF2">
    <property type="entry name" value="GLYCOSYLTRANSFERASE WBBK-RELATED"/>
    <property type="match status" value="1"/>
</dbReference>
<evidence type="ECO:0000313" key="3">
    <source>
        <dbReference type="EMBL" id="AKM82657.1"/>
    </source>
</evidence>
<organism evidence="3 4">
    <name type="scientific">Berkelbacteria bacterium GW2011_GWE1_39_12</name>
    <dbReference type="NCBI Taxonomy" id="1618337"/>
    <lineage>
        <taxon>Bacteria</taxon>
        <taxon>Candidatus Berkelbacteria</taxon>
    </lineage>
</organism>
<evidence type="ECO:0000256" key="1">
    <source>
        <dbReference type="ARBA" id="ARBA00022679"/>
    </source>
</evidence>
<keyword evidence="1 3" id="KW-0808">Transferase</keyword>
<dbReference type="KEGG" id="bbgw:UT28_C0001G0880"/>
<dbReference type="Gene3D" id="3.40.50.2000">
    <property type="entry name" value="Glycogen Phosphorylase B"/>
    <property type="match status" value="1"/>
</dbReference>
<dbReference type="PANTHER" id="PTHR46401">
    <property type="entry name" value="GLYCOSYLTRANSFERASE WBBK-RELATED"/>
    <property type="match status" value="1"/>
</dbReference>
<protein>
    <submittedName>
        <fullName evidence="3">Group 1 glycosyl transferase</fullName>
    </submittedName>
</protein>
<dbReference type="EMBL" id="CP011213">
    <property type="protein sequence ID" value="AKM82657.1"/>
    <property type="molecule type" value="Genomic_DNA"/>
</dbReference>
<reference evidence="3 4" key="1">
    <citation type="journal article" date="2015" name="Nature">
        <title>rRNA introns, odd ribosomes, and small enigmatic genomes across a large radiation of phyla.</title>
        <authorList>
            <person name="Brown C.T."/>
            <person name="Hug L.A."/>
            <person name="Thomas B.C."/>
            <person name="Sharon I."/>
            <person name="Castelle C.J."/>
            <person name="Singh A."/>
            <person name="Wilkins M.J."/>
            <person name="Williams K.H."/>
            <person name="Banfield J.F."/>
        </authorList>
    </citation>
    <scope>NUCLEOTIDE SEQUENCE [LARGE SCALE GENOMIC DNA]</scope>
</reference>
<feature type="domain" description="Glycosyl transferase family 1" evidence="2">
    <location>
        <begin position="203"/>
        <end position="336"/>
    </location>
</feature>
<evidence type="ECO:0000259" key="2">
    <source>
        <dbReference type="Pfam" id="PF00534"/>
    </source>
</evidence>
<sequence>MNIKDSKFLSEKKVAIVAEELTQLGGAERVLDCILEIFPHAPVYTLVWDNKKTHRRYEKFDVRPSFIQKMPFGIKKYKWYLPLMPKAVESFKLKEYDLVISLTSALVKGIKTNSDQTHICYCNTPTRYLWIDSEDYVKTAPIPFFVRPLMPMVLNYLRKWDLKAAFRPDFFIANSINVQKRIKKYYGRDSFVIYPTVDTTKFKPSKKEDYFLLVSRIEPYKKVDLVIDAFKGLRENLKVVGSGTKMDEMKKASPSNIEFVGRVSDEDLIKLYAGAKAFIFPQEEDFGLTPVESMAAGTPVIAYKRGGALESVVPGKTGEFFYPQTAESLSKVIKNFRPTKYRLDILQKQAYKFDNKVFKEQLLAYIESRLK</sequence>
<dbReference type="InterPro" id="IPR001296">
    <property type="entry name" value="Glyco_trans_1"/>
</dbReference>
<name>A0A0G4B6L3_9BACT</name>
<accession>A0A0G4B6L3</accession>
<dbReference type="AlphaFoldDB" id="A0A0G4B6L3"/>
<dbReference type="GO" id="GO:0016757">
    <property type="term" value="F:glycosyltransferase activity"/>
    <property type="evidence" value="ECO:0007669"/>
    <property type="project" value="InterPro"/>
</dbReference>